<accession>A0A383ASB4</accession>
<feature type="domain" description="Glycine cleavage system P-protein N-terminal" evidence="2">
    <location>
        <begin position="3"/>
        <end position="226"/>
    </location>
</feature>
<keyword evidence="1" id="KW-0560">Oxidoreductase</keyword>
<dbReference type="AlphaFoldDB" id="A0A383ASB4"/>
<dbReference type="GO" id="GO:0009116">
    <property type="term" value="P:nucleoside metabolic process"/>
    <property type="evidence" value="ECO:0007669"/>
    <property type="project" value="InterPro"/>
</dbReference>
<dbReference type="InterPro" id="IPR023010">
    <property type="entry name" value="GcvPA"/>
</dbReference>
<organism evidence="3">
    <name type="scientific">marine metagenome</name>
    <dbReference type="NCBI Taxonomy" id="408172"/>
    <lineage>
        <taxon>unclassified sequences</taxon>
        <taxon>metagenomes</taxon>
        <taxon>ecological metagenomes</taxon>
    </lineage>
</organism>
<gene>
    <name evidence="3" type="ORF">METZ01_LOCUS463561</name>
</gene>
<proteinExistence type="predicted"/>
<dbReference type="Gene3D" id="3.90.1150.10">
    <property type="entry name" value="Aspartate Aminotransferase, domain 1"/>
    <property type="match status" value="1"/>
</dbReference>
<evidence type="ECO:0000259" key="2">
    <source>
        <dbReference type="Pfam" id="PF02347"/>
    </source>
</evidence>
<dbReference type="InterPro" id="IPR015424">
    <property type="entry name" value="PyrdxlP-dep_Trfase"/>
</dbReference>
<evidence type="ECO:0000256" key="1">
    <source>
        <dbReference type="ARBA" id="ARBA00023002"/>
    </source>
</evidence>
<dbReference type="Gene3D" id="3.40.640.10">
    <property type="entry name" value="Type I PLP-dependent aspartate aminotransferase-like (Major domain)"/>
    <property type="match status" value="1"/>
</dbReference>
<dbReference type="PANTHER" id="PTHR42806">
    <property type="entry name" value="GLYCINE CLEAVAGE SYSTEM P-PROTEIN"/>
    <property type="match status" value="1"/>
</dbReference>
<protein>
    <recommendedName>
        <fullName evidence="2">Glycine cleavage system P-protein N-terminal domain-containing protein</fullName>
    </recommendedName>
</protein>
<sequence length="228" mass="25233">MPFIPHTEDDEKSMLDAIGVASIDKLFDEIPASIIASPIDQIPPGESEMAMLRLMQERARRDHVDLCFIGAGAYEHHIPSAVWDIVGRGEFLTSYTPYQAEASQGTLQLIYEFQTMISRLTGMEVANASVYDGATALAEAMLMAVRANKKIKTRRILCAGNINPRYFNTCETIVRNQGIEIEQLKFDAESGLLKPEWLDQIDDGVAVVLSYPNFFGGLDAVETLTDLA</sequence>
<dbReference type="EMBL" id="UINC01194562">
    <property type="protein sequence ID" value="SVE10707.1"/>
    <property type="molecule type" value="Genomic_DNA"/>
</dbReference>
<dbReference type="PANTHER" id="PTHR42806:SF1">
    <property type="entry name" value="GLYCINE DEHYDROGENASE (DECARBOXYLATING)"/>
    <property type="match status" value="1"/>
</dbReference>
<dbReference type="GO" id="GO:0004375">
    <property type="term" value="F:glycine dehydrogenase (decarboxylating) activity"/>
    <property type="evidence" value="ECO:0007669"/>
    <property type="project" value="InterPro"/>
</dbReference>
<name>A0A383ASB4_9ZZZZ</name>
<feature type="non-terminal residue" evidence="3">
    <location>
        <position position="228"/>
    </location>
</feature>
<dbReference type="SUPFAM" id="SSF53383">
    <property type="entry name" value="PLP-dependent transferases"/>
    <property type="match status" value="1"/>
</dbReference>
<dbReference type="InterPro" id="IPR049315">
    <property type="entry name" value="GDC-P_N"/>
</dbReference>
<dbReference type="Pfam" id="PF02347">
    <property type="entry name" value="GDC-P"/>
    <property type="match status" value="1"/>
</dbReference>
<dbReference type="InterPro" id="IPR015421">
    <property type="entry name" value="PyrdxlP-dep_Trfase_major"/>
</dbReference>
<reference evidence="3" key="1">
    <citation type="submission" date="2018-05" db="EMBL/GenBank/DDBJ databases">
        <authorList>
            <person name="Lanie J.A."/>
            <person name="Ng W.-L."/>
            <person name="Kazmierczak K.M."/>
            <person name="Andrzejewski T.M."/>
            <person name="Davidsen T.M."/>
            <person name="Wayne K.J."/>
            <person name="Tettelin H."/>
            <person name="Glass J.I."/>
            <person name="Rusch D."/>
            <person name="Podicherti R."/>
            <person name="Tsui H.-C.T."/>
            <person name="Winkler M.E."/>
        </authorList>
    </citation>
    <scope>NUCLEOTIDE SEQUENCE</scope>
</reference>
<dbReference type="InterPro" id="IPR015422">
    <property type="entry name" value="PyrdxlP-dep_Trfase_small"/>
</dbReference>
<evidence type="ECO:0000313" key="3">
    <source>
        <dbReference type="EMBL" id="SVE10707.1"/>
    </source>
</evidence>